<dbReference type="EMBL" id="NBIU01000050">
    <property type="protein sequence ID" value="PZT47283.1"/>
    <property type="molecule type" value="Genomic_DNA"/>
</dbReference>
<sequence length="1251" mass="147392">MGQVSLKYIYDIHELRCEIEEHCKEAESIRLYSNNFIDWGYADRLIAFYFDEDCKIKEFVFEEWLKGHLCTLISPQTKIQIYDYCHFDEKDINKPKTFYLDKKWNRVELAQNATQENNKEYIQVFLKQSNTSKILYDFVEYLNPEAKSITKAIDEILDKEDKGEEFLKKCIIEKLKNPLMEQISSIKESQIFEEKDLKESIEKSFKNLLEDISKINKEGNSQIYREILILFLNLVNIFDIKKVISKANIFISGAELLFEGGKTFLKLLEWYNNKYNYAIYKNLIKLLIDDIAPMILLVDNRIFHHTLIIDDRICIEFSGIDTRHFASKANVKQELAICFKADTKIFSEEKSLDDLKYGTLDNMQKDSIMVFGKNHIEEVLKEQMSMDNNRLAFIESPFFNSIKLAKIIKDNNELQEKNNESYNAQNYLLITNTPRKYNAGLNQKLIENILGNEIYYPDTIKNEVNNEILSQAPKDYETTINYSRYKIAINQKAEENKAAFVLSLSPFVRIDYAEYEEFRETKEQYKELQNDTKDENMQKYLDFKSNISNVEKILNYYYIQQQFIQPDNKQMILEKEKQYFKEGISCIQEYINSLITTDETFGNSHIRKFHYNIFEVFLLALTFYVLRNFYISVSIKDKSWWEITSYETFKIENQEELKVLPMNVWLSLEENKSMRLCFSKKRKQELLKSSIQFFTNEEQKSIFCIEEFVELMEEDINKGGVDIFKEYLGDELEQFNIIDTKEEIPKPLNKTELEKDIDILNKNDKQDLAELKNLQEIESKLEEELKNQKSIKEEIEKLFEDLGRQPPKYDYEKTLEVIGETFIDEFFPLIGALGDSAKLGVLLVKAMKEYCDKGIQEALYTLAGYMYLPYVAWKYDIKVSQTYSTKERLKIRKKKLAKKALCSLIMERQNKRGWQVLIMAHPSLEGLKTLEGTKLERFKIKSQFLIKALMETNKDVLKALPQAIIVNLIDQLWVTHYEKTKTEYERLLFLKFSYKYNQPYAIERTPSQEDKGSITYPMLIYNTFISSNFVNLIVGSRLHTGGLGEKEALFFLQREMVQENVRTYLVNKLFAYLCLDELRSTNGDLTKKIGDLEFFTTDIYKKTPPESRLLKLICKEDLKNHNDEAKKALYQEYKDKESEGLEAIDAYHKCMDYLEDVRKGIFNTKATDNRQDPLKHRNFLKNLDIIGQNNIKALYVGVGDNLNTAEEEKKIKKDKQTKKEVKQSKDEKEKRPKFVGRLATTIIIKNGLHIG</sequence>
<proteinExistence type="predicted"/>
<evidence type="ECO:0000256" key="2">
    <source>
        <dbReference type="SAM" id="MobiDB-lite"/>
    </source>
</evidence>
<accession>A0A2W6PKU4</accession>
<keyword evidence="4" id="KW-1185">Reference proteome</keyword>
<dbReference type="AlphaFoldDB" id="A0A2W6PKU4"/>
<protein>
    <submittedName>
        <fullName evidence="3">Uncharacterized protein</fullName>
    </submittedName>
</protein>
<dbReference type="OrthoDB" id="5313553at2"/>
<feature type="coiled-coil region" evidence="1">
    <location>
        <begin position="768"/>
        <end position="801"/>
    </location>
</feature>
<evidence type="ECO:0000313" key="3">
    <source>
        <dbReference type="EMBL" id="PZT47283.1"/>
    </source>
</evidence>
<organism evidence="3 4">
    <name type="scientific">Helicobacter valdiviensis</name>
    <dbReference type="NCBI Taxonomy" id="1458358"/>
    <lineage>
        <taxon>Bacteria</taxon>
        <taxon>Pseudomonadati</taxon>
        <taxon>Campylobacterota</taxon>
        <taxon>Epsilonproteobacteria</taxon>
        <taxon>Campylobacterales</taxon>
        <taxon>Helicobacteraceae</taxon>
        <taxon>Helicobacter</taxon>
    </lineage>
</organism>
<dbReference type="Proteomes" id="UP000249746">
    <property type="component" value="Unassembled WGS sequence"/>
</dbReference>
<name>A0A2W6PKU4_9HELI</name>
<feature type="compositionally biased region" description="Basic and acidic residues" evidence="2">
    <location>
        <begin position="1217"/>
        <end position="1231"/>
    </location>
</feature>
<dbReference type="RefSeq" id="WP_111230629.1">
    <property type="nucleotide sequence ID" value="NZ_NBIU01000050.1"/>
</dbReference>
<evidence type="ECO:0000313" key="4">
    <source>
        <dbReference type="Proteomes" id="UP000249746"/>
    </source>
</evidence>
<gene>
    <name evidence="3" type="ORF">B6S12_09900</name>
</gene>
<evidence type="ECO:0000256" key="1">
    <source>
        <dbReference type="SAM" id="Coils"/>
    </source>
</evidence>
<feature type="region of interest" description="Disordered" evidence="2">
    <location>
        <begin position="1209"/>
        <end position="1231"/>
    </location>
</feature>
<keyword evidence="1" id="KW-0175">Coiled coil</keyword>
<comment type="caution">
    <text evidence="3">The sequence shown here is derived from an EMBL/GenBank/DDBJ whole genome shotgun (WGS) entry which is preliminary data.</text>
</comment>
<reference evidence="3 4" key="1">
    <citation type="submission" date="2017-03" db="EMBL/GenBank/DDBJ databases">
        <title>Genomic and clinical evidence uncovers the enterohepatic species Helicobacter valdiviensis as a potential human intestinal pathogen.</title>
        <authorList>
            <person name="Fresia P."/>
            <person name="Jara R."/>
            <person name="Sierra R."/>
            <person name="Ferres I."/>
            <person name="Greif G."/>
            <person name="Iraola G."/>
            <person name="Collado L."/>
        </authorList>
    </citation>
    <scope>NUCLEOTIDE SEQUENCE [LARGE SCALE GENOMIC DNA]</scope>
    <source>
        <strain evidence="3 4">WBE14</strain>
    </source>
</reference>